<sequence length="353" mass="40406">MSQYVARDITAAPLKLVVDGEYQLGCFNTPVQQANLLDVKSTGAFPVPRALKFIQLREWQAFQIKNEDYFVMIAIYNAKKISLVQFIVYNLKTKEKVKYEKKCMSWNLSVPDTLYNSSASYTSDDFNIKVEHDLNTHKLDIDVRIEGFEGLPFVEAKFSAVHDTVRYQPMVVCNPFSAEAVMYSHKCLMPVQGSLTLGAQVISFPLSESQLIIDDHKGYYPYVTTYDWVTGLGTTPDHKLIGFNLTNNQVIEQEKYNENCLWLDGQLYPLPPITISRPNGHTDTWHITDSHDMVQLEFTPVTHTSVRVNYFVICSEYEGPYGYYSGYIRKSFGGEKVLIENMFGMGEDFYLRA</sequence>
<protein>
    <submittedName>
        <fullName evidence="1">Uncharacterized protein</fullName>
    </submittedName>
</protein>
<proteinExistence type="predicted"/>
<dbReference type="Pfam" id="PF10974">
    <property type="entry name" value="DUF2804"/>
    <property type="match status" value="1"/>
</dbReference>
<gene>
    <name evidence="1" type="ORF">SELO1098_LOCUS26755</name>
</gene>
<name>A0A7S3MEK9_9STRA</name>
<dbReference type="InterPro" id="IPR021243">
    <property type="entry name" value="DUF2804"/>
</dbReference>
<evidence type="ECO:0000313" key="1">
    <source>
        <dbReference type="EMBL" id="CAE0297901.1"/>
    </source>
</evidence>
<organism evidence="1">
    <name type="scientific">Spumella elongata</name>
    <dbReference type="NCBI Taxonomy" id="89044"/>
    <lineage>
        <taxon>Eukaryota</taxon>
        <taxon>Sar</taxon>
        <taxon>Stramenopiles</taxon>
        <taxon>Ochrophyta</taxon>
        <taxon>Chrysophyceae</taxon>
        <taxon>Chromulinales</taxon>
        <taxon>Chromulinaceae</taxon>
        <taxon>Spumella</taxon>
    </lineage>
</organism>
<dbReference type="PANTHER" id="PTHR35868">
    <property type="entry name" value="DUF2804 DOMAIN-CONTAINING PROTEIN-RELATED"/>
    <property type="match status" value="1"/>
</dbReference>
<accession>A0A7S3MEK9</accession>
<dbReference type="EMBL" id="HBIC01052275">
    <property type="protein sequence ID" value="CAE0297901.1"/>
    <property type="molecule type" value="Transcribed_RNA"/>
</dbReference>
<dbReference type="AlphaFoldDB" id="A0A7S3MEK9"/>
<dbReference type="PANTHER" id="PTHR35868:SF4">
    <property type="entry name" value="DUF2804 DOMAIN-CONTAINING PROTEIN"/>
    <property type="match status" value="1"/>
</dbReference>
<reference evidence="1" key="1">
    <citation type="submission" date="2021-01" db="EMBL/GenBank/DDBJ databases">
        <authorList>
            <person name="Corre E."/>
            <person name="Pelletier E."/>
            <person name="Niang G."/>
            <person name="Scheremetjew M."/>
            <person name="Finn R."/>
            <person name="Kale V."/>
            <person name="Holt S."/>
            <person name="Cochrane G."/>
            <person name="Meng A."/>
            <person name="Brown T."/>
            <person name="Cohen L."/>
        </authorList>
    </citation>
    <scope>NUCLEOTIDE SEQUENCE</scope>
    <source>
        <strain evidence="1">CCAP 955/1</strain>
    </source>
</reference>